<feature type="transmembrane region" description="Helical" evidence="5">
    <location>
        <begin position="244"/>
        <end position="263"/>
    </location>
</feature>
<dbReference type="GO" id="GO:0019433">
    <property type="term" value="P:triglyceride catabolic process"/>
    <property type="evidence" value="ECO:0007669"/>
    <property type="project" value="TreeGrafter"/>
</dbReference>
<keyword evidence="5" id="KW-1133">Transmembrane helix</keyword>
<dbReference type="SUPFAM" id="SSF51735">
    <property type="entry name" value="NAD(P)-binding Rossmann-fold domains"/>
    <property type="match status" value="1"/>
</dbReference>
<dbReference type="EMBL" id="MU007028">
    <property type="protein sequence ID" value="KAF2432016.1"/>
    <property type="molecule type" value="Genomic_DNA"/>
</dbReference>
<keyword evidence="3" id="KW-0560">Oxidoreductase</keyword>
<comment type="caution">
    <text evidence="6">The sequence shown here is derived from an EMBL/GenBank/DDBJ whole genome shotgun (WGS) entry which is preliminary data.</text>
</comment>
<reference evidence="6" key="1">
    <citation type="journal article" date="2020" name="Stud. Mycol.">
        <title>101 Dothideomycetes genomes: a test case for predicting lifestyles and emergence of pathogens.</title>
        <authorList>
            <person name="Haridas S."/>
            <person name="Albert R."/>
            <person name="Binder M."/>
            <person name="Bloem J."/>
            <person name="Labutti K."/>
            <person name="Salamov A."/>
            <person name="Andreopoulos B."/>
            <person name="Baker S."/>
            <person name="Barry K."/>
            <person name="Bills G."/>
            <person name="Bluhm B."/>
            <person name="Cannon C."/>
            <person name="Castanera R."/>
            <person name="Culley D."/>
            <person name="Daum C."/>
            <person name="Ezra D."/>
            <person name="Gonzalez J."/>
            <person name="Henrissat B."/>
            <person name="Kuo A."/>
            <person name="Liang C."/>
            <person name="Lipzen A."/>
            <person name="Lutzoni F."/>
            <person name="Magnuson J."/>
            <person name="Mondo S."/>
            <person name="Nolan M."/>
            <person name="Ohm R."/>
            <person name="Pangilinan J."/>
            <person name="Park H.-J."/>
            <person name="Ramirez L."/>
            <person name="Alfaro M."/>
            <person name="Sun H."/>
            <person name="Tritt A."/>
            <person name="Yoshinaga Y."/>
            <person name="Zwiers L.-H."/>
            <person name="Turgeon B."/>
            <person name="Goodwin S."/>
            <person name="Spatafora J."/>
            <person name="Crous P."/>
            <person name="Grigoriev I."/>
        </authorList>
    </citation>
    <scope>NUCLEOTIDE SEQUENCE</scope>
    <source>
        <strain evidence="6">CBS 130266</strain>
    </source>
</reference>
<keyword evidence="2" id="KW-0521">NADP</keyword>
<gene>
    <name evidence="6" type="ORF">EJ08DRAFT_695818</name>
</gene>
<accession>A0A9P4NUL8</accession>
<evidence type="ECO:0000256" key="2">
    <source>
        <dbReference type="ARBA" id="ARBA00022857"/>
    </source>
</evidence>
<dbReference type="AlphaFoldDB" id="A0A9P4NUL8"/>
<proteinExistence type="inferred from homology"/>
<dbReference type="GO" id="GO:0005811">
    <property type="term" value="C:lipid droplet"/>
    <property type="evidence" value="ECO:0007669"/>
    <property type="project" value="TreeGrafter"/>
</dbReference>
<keyword evidence="5" id="KW-0472">Membrane</keyword>
<dbReference type="PRINTS" id="PR00081">
    <property type="entry name" value="GDHRDH"/>
</dbReference>
<evidence type="ECO:0000313" key="6">
    <source>
        <dbReference type="EMBL" id="KAF2432016.1"/>
    </source>
</evidence>
<dbReference type="InterPro" id="IPR020904">
    <property type="entry name" value="Sc_DH/Rdtase_CS"/>
</dbReference>
<dbReference type="CDD" id="cd05374">
    <property type="entry name" value="17beta-HSD-like_SDR_c"/>
    <property type="match status" value="1"/>
</dbReference>
<dbReference type="GO" id="GO:0004806">
    <property type="term" value="F:triacylglycerol lipase activity"/>
    <property type="evidence" value="ECO:0007669"/>
    <property type="project" value="TreeGrafter"/>
</dbReference>
<dbReference type="PRINTS" id="PR00080">
    <property type="entry name" value="SDRFAMILY"/>
</dbReference>
<keyword evidence="5" id="KW-0812">Transmembrane</keyword>
<evidence type="ECO:0000256" key="3">
    <source>
        <dbReference type="ARBA" id="ARBA00023002"/>
    </source>
</evidence>
<dbReference type="GO" id="GO:0000140">
    <property type="term" value="F:acylglycerone-phosphate reductase (NADP+) activity"/>
    <property type="evidence" value="ECO:0007669"/>
    <property type="project" value="TreeGrafter"/>
</dbReference>
<dbReference type="Proteomes" id="UP000800235">
    <property type="component" value="Unassembled WGS sequence"/>
</dbReference>
<dbReference type="InterPro" id="IPR036291">
    <property type="entry name" value="NAD(P)-bd_dom_sf"/>
</dbReference>
<comment type="similarity">
    <text evidence="1 4">Belongs to the short-chain dehydrogenases/reductases (SDR) family.</text>
</comment>
<dbReference type="GO" id="GO:0005783">
    <property type="term" value="C:endoplasmic reticulum"/>
    <property type="evidence" value="ECO:0007669"/>
    <property type="project" value="TreeGrafter"/>
</dbReference>
<dbReference type="PROSITE" id="PS00061">
    <property type="entry name" value="ADH_SHORT"/>
    <property type="match status" value="1"/>
</dbReference>
<sequence>MAPPTKRTKTVLITGCSPGGIGHALAREFSSRGLRVLATARRKETISDLSALGITTLAVDVDVPESIAQLKKDVLRITDGKLDYLVNNAGRNYTVPALDVDFEEVEQTFRTNVFSVMRMCKEFAPLLIEAEGTIVQIGSLAGIMPYVFGSAYNASKAALHAYTNTLRVELAPFNVKVITIVTGGVKSNIARTDRTLPQDSIYLPISAEYVRRTKHSQEVGMPNEKYAAQVVSGVLKRRPRRNIWAGYGAWMIWVASTFFPAWLMDWVFARMFNLWKLRGTQGQAATKKLK</sequence>
<dbReference type="GO" id="GO:0006654">
    <property type="term" value="P:phosphatidic acid biosynthetic process"/>
    <property type="evidence" value="ECO:0007669"/>
    <property type="project" value="TreeGrafter"/>
</dbReference>
<evidence type="ECO:0000256" key="5">
    <source>
        <dbReference type="SAM" id="Phobius"/>
    </source>
</evidence>
<name>A0A9P4NUL8_9PEZI</name>
<keyword evidence="7" id="KW-1185">Reference proteome</keyword>
<dbReference type="OrthoDB" id="2102561at2759"/>
<evidence type="ECO:0000313" key="7">
    <source>
        <dbReference type="Proteomes" id="UP000800235"/>
    </source>
</evidence>
<dbReference type="PANTHER" id="PTHR44169:SF6">
    <property type="entry name" value="NADPH-DEPENDENT 1-ACYLDIHYDROXYACETONE PHOSPHATE REDUCTASE"/>
    <property type="match status" value="1"/>
</dbReference>
<dbReference type="Gene3D" id="3.40.50.720">
    <property type="entry name" value="NAD(P)-binding Rossmann-like Domain"/>
    <property type="match status" value="1"/>
</dbReference>
<evidence type="ECO:0000256" key="1">
    <source>
        <dbReference type="ARBA" id="ARBA00006484"/>
    </source>
</evidence>
<organism evidence="6 7">
    <name type="scientific">Tothia fuscella</name>
    <dbReference type="NCBI Taxonomy" id="1048955"/>
    <lineage>
        <taxon>Eukaryota</taxon>
        <taxon>Fungi</taxon>
        <taxon>Dikarya</taxon>
        <taxon>Ascomycota</taxon>
        <taxon>Pezizomycotina</taxon>
        <taxon>Dothideomycetes</taxon>
        <taxon>Pleosporomycetidae</taxon>
        <taxon>Venturiales</taxon>
        <taxon>Cylindrosympodiaceae</taxon>
        <taxon>Tothia</taxon>
    </lineage>
</organism>
<dbReference type="InterPro" id="IPR002347">
    <property type="entry name" value="SDR_fam"/>
</dbReference>
<dbReference type="Pfam" id="PF00106">
    <property type="entry name" value="adh_short"/>
    <property type="match status" value="1"/>
</dbReference>
<dbReference type="FunFam" id="3.40.50.720:FF:000261">
    <property type="entry name" value="NADPH-dependent 1-acyldihydroxyacetone phosphate reductase"/>
    <property type="match status" value="1"/>
</dbReference>
<evidence type="ECO:0000256" key="4">
    <source>
        <dbReference type="RuleBase" id="RU000363"/>
    </source>
</evidence>
<protein>
    <submittedName>
        <fullName evidence="6">Short chain dehydrogenase/reductase</fullName>
    </submittedName>
</protein>
<dbReference type="PANTHER" id="PTHR44169">
    <property type="entry name" value="NADPH-DEPENDENT 1-ACYLDIHYDROXYACETONE PHOSPHATE REDUCTASE"/>
    <property type="match status" value="1"/>
</dbReference>